<accession>A0A6J5RUL9</accession>
<keyword evidence="1" id="KW-0812">Transmembrane</keyword>
<dbReference type="EMBL" id="LR797294">
    <property type="protein sequence ID" value="CAB4199662.1"/>
    <property type="molecule type" value="Genomic_DNA"/>
</dbReference>
<proteinExistence type="predicted"/>
<reference evidence="2" key="1">
    <citation type="submission" date="2020-05" db="EMBL/GenBank/DDBJ databases">
        <authorList>
            <person name="Chiriac C."/>
            <person name="Salcher M."/>
            <person name="Ghai R."/>
            <person name="Kavagutti S V."/>
        </authorList>
    </citation>
    <scope>NUCLEOTIDE SEQUENCE</scope>
</reference>
<organism evidence="2">
    <name type="scientific">uncultured Caudovirales phage</name>
    <dbReference type="NCBI Taxonomy" id="2100421"/>
    <lineage>
        <taxon>Viruses</taxon>
        <taxon>Duplodnaviria</taxon>
        <taxon>Heunggongvirae</taxon>
        <taxon>Uroviricota</taxon>
        <taxon>Caudoviricetes</taxon>
        <taxon>Peduoviridae</taxon>
        <taxon>Maltschvirus</taxon>
        <taxon>Maltschvirus maltsch</taxon>
    </lineage>
</organism>
<gene>
    <name evidence="2" type="ORF">UFOVP1356_2</name>
</gene>
<evidence type="ECO:0000256" key="1">
    <source>
        <dbReference type="SAM" id="Phobius"/>
    </source>
</evidence>
<sequence>MSYETDDRYFNVMFTIMLAIVHGGFWLGVGLAAGRLLWGMP</sequence>
<keyword evidence="1" id="KW-0472">Membrane</keyword>
<evidence type="ECO:0000313" key="2">
    <source>
        <dbReference type="EMBL" id="CAB4199662.1"/>
    </source>
</evidence>
<name>A0A6J5RUL9_9CAUD</name>
<feature type="transmembrane region" description="Helical" evidence="1">
    <location>
        <begin position="12"/>
        <end position="38"/>
    </location>
</feature>
<protein>
    <submittedName>
        <fullName evidence="2">Uncharacterized protein</fullName>
    </submittedName>
</protein>
<keyword evidence="1" id="KW-1133">Transmembrane helix</keyword>